<reference evidence="2" key="1">
    <citation type="submission" date="2022-11" db="UniProtKB">
        <authorList>
            <consortium name="WormBaseParasite"/>
        </authorList>
    </citation>
    <scope>IDENTIFICATION</scope>
</reference>
<dbReference type="AlphaFoldDB" id="A0A915L100"/>
<dbReference type="Proteomes" id="UP000887565">
    <property type="component" value="Unplaced"/>
</dbReference>
<evidence type="ECO:0000313" key="2">
    <source>
        <dbReference type="WBParaSite" id="nRc.2.0.1.t43428-RA"/>
    </source>
</evidence>
<keyword evidence="1" id="KW-1185">Reference proteome</keyword>
<proteinExistence type="predicted"/>
<organism evidence="1 2">
    <name type="scientific">Romanomermis culicivorax</name>
    <name type="common">Nematode worm</name>
    <dbReference type="NCBI Taxonomy" id="13658"/>
    <lineage>
        <taxon>Eukaryota</taxon>
        <taxon>Metazoa</taxon>
        <taxon>Ecdysozoa</taxon>
        <taxon>Nematoda</taxon>
        <taxon>Enoplea</taxon>
        <taxon>Dorylaimia</taxon>
        <taxon>Mermithida</taxon>
        <taxon>Mermithoidea</taxon>
        <taxon>Mermithidae</taxon>
        <taxon>Romanomermis</taxon>
    </lineage>
</organism>
<evidence type="ECO:0000313" key="1">
    <source>
        <dbReference type="Proteomes" id="UP000887565"/>
    </source>
</evidence>
<name>A0A915L100_ROMCU</name>
<protein>
    <submittedName>
        <fullName evidence="2">Uncharacterized protein</fullName>
    </submittedName>
</protein>
<accession>A0A915L100</accession>
<dbReference type="WBParaSite" id="nRc.2.0.1.t43428-RA">
    <property type="protein sequence ID" value="nRc.2.0.1.t43428-RA"/>
    <property type="gene ID" value="nRc.2.0.1.g43428"/>
</dbReference>
<sequence length="114" mass="13230">MLPPIPHEVDNVWIEHVTTDQPLCDRTYQGTLYYYHPSTIFSFLQVDGDWFRRLTSFMPLAALLASPCSGAEYTYVNHLLLRHARNFDPARGTAFYNCMWYRANGKPDRVSQIA</sequence>